<dbReference type="OrthoDB" id="86328at2157"/>
<sequence length="340" mass="38742">MKEVVKLVLLGERQNSLNLSLYFNKYPPTIIYPEVLEDRNKKLASPSGSQRKISLLVLNQGVLQFNKIKETIEKSLPIETKVKLPQKAYELYKKYYQDYTDMLNSLHAITGKFKTQSRLVVGLGDESVYETSIRLLRNYGVPYIPGSAIKGVTRHLTYYVLAEFINEGNDFYKRAKTVQDAFMKGDPKEILSNAKVPERCSRLCKEFLRIFGEKKVPEIIDELIRIFGTQKKEGEVVFFDAIPIAEEIADKPILELDIMNPHYGPYYQSGEKNVPPPGDWYDPIPIFFLTVPKDVPFLVAVGGRDRELTEKAFSLVKLALRDLGVGAKTSLGYGRLVEYV</sequence>
<organism evidence="3 4">
    <name type="scientific">Pyrococcus furiosus (strain ATCC 43587 / DSM 3638 / JCM 8422 / Vc1)</name>
    <dbReference type="NCBI Taxonomy" id="186497"/>
    <lineage>
        <taxon>Archaea</taxon>
        <taxon>Methanobacteriati</taxon>
        <taxon>Methanobacteriota</taxon>
        <taxon>Thermococci</taxon>
        <taxon>Thermococcales</taxon>
        <taxon>Thermococcaceae</taxon>
        <taxon>Pyrococcus</taxon>
    </lineage>
</organism>
<dbReference type="CDD" id="cd09661">
    <property type="entry name" value="Cmr6_III-B"/>
    <property type="match status" value="1"/>
</dbReference>
<accession>A0A5C0XPR1</accession>
<dbReference type="KEGG" id="pfu:PF1124"/>
<dbReference type="Pfam" id="PF03787">
    <property type="entry name" value="RAMPs"/>
    <property type="match status" value="1"/>
</dbReference>
<feature type="domain" description="CRISPR type III-associated protein" evidence="2">
    <location>
        <begin position="112"/>
        <end position="336"/>
    </location>
</feature>
<dbReference type="Proteomes" id="UP000324354">
    <property type="component" value="Chromosome"/>
</dbReference>
<dbReference type="EMBL" id="CP023154">
    <property type="protein sequence ID" value="QEK78779.1"/>
    <property type="molecule type" value="Genomic_DNA"/>
</dbReference>
<keyword evidence="1" id="KW-0051">Antiviral defense</keyword>
<dbReference type="GeneID" id="13301728"/>
<dbReference type="InterPro" id="IPR010172">
    <property type="entry name" value="CRISPR-assoc_prot_TM1791"/>
</dbReference>
<dbReference type="GeneID" id="41712933"/>
<dbReference type="GO" id="GO:0051607">
    <property type="term" value="P:defense response to virus"/>
    <property type="evidence" value="ECO:0007669"/>
    <property type="project" value="UniProtKB-KW"/>
</dbReference>
<dbReference type="PANTHER" id="PTHR39965">
    <property type="entry name" value="CRISPR SYSTEM CMR SUBUNIT CMR6"/>
    <property type="match status" value="1"/>
</dbReference>
<gene>
    <name evidence="3" type="primary">cmr6</name>
    <name evidence="3" type="ORF">PFDSM3638_05635</name>
</gene>
<dbReference type="RefSeq" id="WP_011012264.1">
    <property type="nucleotide sequence ID" value="NC_003413.1"/>
</dbReference>
<reference evidence="3 4" key="1">
    <citation type="submission" date="2017-08" db="EMBL/GenBank/DDBJ databases">
        <title>Resequencing and Reannotation of the genome of Pyrococcus furiosus type strain DSM3638.</title>
        <authorList>
            <person name="Reichelt R.M."/>
            <person name="Bunk B."/>
        </authorList>
    </citation>
    <scope>NUCLEOTIDE SEQUENCE [LARGE SCALE GENOMIC DNA]</scope>
    <source>
        <strain evidence="3 4">DSM 3638</strain>
    </source>
</reference>
<evidence type="ECO:0000259" key="2">
    <source>
        <dbReference type="Pfam" id="PF03787"/>
    </source>
</evidence>
<protein>
    <submittedName>
        <fullName evidence="3">Type III-B CRISPR module RAMP protein Cmr6</fullName>
    </submittedName>
</protein>
<dbReference type="NCBIfam" id="TIGR01898">
    <property type="entry name" value="cas_TM1791_cmr6"/>
    <property type="match status" value="1"/>
</dbReference>
<dbReference type="AlphaFoldDB" id="A0A5C0XPR1"/>
<evidence type="ECO:0000313" key="4">
    <source>
        <dbReference type="Proteomes" id="UP000324354"/>
    </source>
</evidence>
<dbReference type="PANTHER" id="PTHR39965:SF1">
    <property type="entry name" value="CRISPR SYSTEM CMR SUBUNIT CMR6"/>
    <property type="match status" value="1"/>
</dbReference>
<evidence type="ECO:0000313" key="3">
    <source>
        <dbReference type="EMBL" id="QEK78779.1"/>
    </source>
</evidence>
<proteinExistence type="predicted"/>
<evidence type="ECO:0000256" key="1">
    <source>
        <dbReference type="ARBA" id="ARBA00023118"/>
    </source>
</evidence>
<name>A0A5C0XPR1_PYRFU</name>
<dbReference type="SMR" id="A0A5C0XPR1"/>
<dbReference type="InterPro" id="IPR005537">
    <property type="entry name" value="RAMP_III_fam"/>
</dbReference>